<gene>
    <name evidence="2" type="ORF">NSK11_contig00091-0025</name>
</gene>
<proteinExistence type="predicted"/>
<evidence type="ECO:0000313" key="3">
    <source>
        <dbReference type="Proteomes" id="UP000037179"/>
    </source>
</evidence>
<protein>
    <recommendedName>
        <fullName evidence="4">ABC transporter substrate-binding protein</fullName>
    </recommendedName>
</protein>
<dbReference type="EMBL" id="BBYQ01000091">
    <property type="protein sequence ID" value="GAP30692.1"/>
    <property type="molecule type" value="Genomic_DNA"/>
</dbReference>
<dbReference type="AlphaFoldDB" id="A0ABC9YZC8"/>
<reference evidence="3" key="1">
    <citation type="submission" date="2015-07" db="EMBL/GenBank/DDBJ databases">
        <title>Nocardia seriolae U-1 whole genome shotgun sequence.</title>
        <authorList>
            <person name="Imajoh M."/>
            <person name="Fukumoto Y."/>
            <person name="Sukeda M."/>
            <person name="Yamane J."/>
            <person name="Yamasaki K."/>
            <person name="Shimizu M."/>
            <person name="Ohnishi K."/>
            <person name="Oshima S."/>
        </authorList>
    </citation>
    <scope>NUCLEOTIDE SEQUENCE [LARGE SCALE GENOMIC DNA]</scope>
    <source>
        <strain evidence="3">U-1</strain>
    </source>
</reference>
<feature type="signal peptide" evidence="1">
    <location>
        <begin position="1"/>
        <end position="21"/>
    </location>
</feature>
<dbReference type="PROSITE" id="PS51257">
    <property type="entry name" value="PROKAR_LIPOPROTEIN"/>
    <property type="match status" value="1"/>
</dbReference>
<comment type="caution">
    <text evidence="2">The sequence shown here is derived from an EMBL/GenBank/DDBJ whole genome shotgun (WGS) entry which is preliminary data.</text>
</comment>
<dbReference type="Proteomes" id="UP000037179">
    <property type="component" value="Unassembled WGS sequence"/>
</dbReference>
<organism evidence="2 3">
    <name type="scientific">Nocardia seriolae</name>
    <dbReference type="NCBI Taxonomy" id="37332"/>
    <lineage>
        <taxon>Bacteria</taxon>
        <taxon>Bacillati</taxon>
        <taxon>Actinomycetota</taxon>
        <taxon>Actinomycetes</taxon>
        <taxon>Mycobacteriales</taxon>
        <taxon>Nocardiaceae</taxon>
        <taxon>Nocardia</taxon>
    </lineage>
</organism>
<sequence length="379" mass="40306">MLVNKRVLAAAAVLGSVALTAACGGGTTAPKPTGQGALAGVCPSTIVIQTDWFATPERAAAYRLVGPNGTVDVKKGAYSGPLGDTGVNVEVRLGGPFLGGQPVPAQMYQDNSITLGLVPTDEQVRAKAKFPLTGVFASLNKNPQIVMWDPATYTVNSWKDIAATGAPILYSEGKIYMDYLIANGYVKKEQADASYDGTPSRFVAEHGRVMQQAYVSNEPYRWERDVKGWQKLTGHLLVADAGYESYPHAWSVRSGELDKLRPCLQKLVPMLQQSEIDYVTNPDVTNAALLRIAQTILDGPPITAGGNAASVPTQLKEKIVANGTGSTLGGFDLDRVDRAIAQVTPLLRAKGQQVPDNLAAADLVTNEFIDPAKGLKQQG</sequence>
<name>A0ABC9YZC8_9NOCA</name>
<evidence type="ECO:0000313" key="2">
    <source>
        <dbReference type="EMBL" id="GAP30692.1"/>
    </source>
</evidence>
<keyword evidence="1" id="KW-0732">Signal</keyword>
<reference evidence="2 3" key="2">
    <citation type="journal article" date="2016" name="Genome Announc.">
        <title>Draft Genome Sequence of Erythromycin- and Oxytetracycline-Sensitive Nocardia seriolae Strain U-1 (NBRC 110359).</title>
        <authorList>
            <person name="Imajoh M."/>
            <person name="Sukeda M."/>
            <person name="Shimizu M."/>
            <person name="Yamane J."/>
            <person name="Ohnishi K."/>
            <person name="Oshima S."/>
        </authorList>
    </citation>
    <scope>NUCLEOTIDE SEQUENCE [LARGE SCALE GENOMIC DNA]</scope>
    <source>
        <strain evidence="2 3">U-1</strain>
    </source>
</reference>
<accession>A0ABC9YZC8</accession>
<keyword evidence="3" id="KW-1185">Reference proteome</keyword>
<evidence type="ECO:0008006" key="4">
    <source>
        <dbReference type="Google" id="ProtNLM"/>
    </source>
</evidence>
<feature type="chain" id="PRO_5044774449" description="ABC transporter substrate-binding protein" evidence="1">
    <location>
        <begin position="22"/>
        <end position="379"/>
    </location>
</feature>
<evidence type="ECO:0000256" key="1">
    <source>
        <dbReference type="SAM" id="SignalP"/>
    </source>
</evidence>